<dbReference type="AlphaFoldDB" id="A0AAD7HAW5"/>
<dbReference type="Proteomes" id="UP001215598">
    <property type="component" value="Unassembled WGS sequence"/>
</dbReference>
<protein>
    <submittedName>
        <fullName evidence="1">Uncharacterized protein</fullName>
    </submittedName>
</protein>
<keyword evidence="2" id="KW-1185">Reference proteome</keyword>
<reference evidence="1" key="1">
    <citation type="submission" date="2023-03" db="EMBL/GenBank/DDBJ databases">
        <title>Massive genome expansion in bonnet fungi (Mycena s.s.) driven by repeated elements and novel gene families across ecological guilds.</title>
        <authorList>
            <consortium name="Lawrence Berkeley National Laboratory"/>
            <person name="Harder C.B."/>
            <person name="Miyauchi S."/>
            <person name="Viragh M."/>
            <person name="Kuo A."/>
            <person name="Thoen E."/>
            <person name="Andreopoulos B."/>
            <person name="Lu D."/>
            <person name="Skrede I."/>
            <person name="Drula E."/>
            <person name="Henrissat B."/>
            <person name="Morin E."/>
            <person name="Kohler A."/>
            <person name="Barry K."/>
            <person name="LaButti K."/>
            <person name="Morin E."/>
            <person name="Salamov A."/>
            <person name="Lipzen A."/>
            <person name="Mereny Z."/>
            <person name="Hegedus B."/>
            <person name="Baldrian P."/>
            <person name="Stursova M."/>
            <person name="Weitz H."/>
            <person name="Taylor A."/>
            <person name="Grigoriev I.V."/>
            <person name="Nagy L.G."/>
            <person name="Martin F."/>
            <person name="Kauserud H."/>
        </authorList>
    </citation>
    <scope>NUCLEOTIDE SEQUENCE</scope>
    <source>
        <strain evidence="1">CBHHK182m</strain>
    </source>
</reference>
<evidence type="ECO:0000313" key="2">
    <source>
        <dbReference type="Proteomes" id="UP001215598"/>
    </source>
</evidence>
<accession>A0AAD7HAW5</accession>
<evidence type="ECO:0000313" key="1">
    <source>
        <dbReference type="EMBL" id="KAJ7716282.1"/>
    </source>
</evidence>
<proteinExistence type="predicted"/>
<name>A0AAD7HAW5_9AGAR</name>
<dbReference type="EMBL" id="JARKIB010000294">
    <property type="protein sequence ID" value="KAJ7716282.1"/>
    <property type="molecule type" value="Genomic_DNA"/>
</dbReference>
<sequence length="115" mass="13076">MIDITYLILGLCLVVTNLTRLVRAFKWFLSFLSRPRNPRLVPYFDRQAPNEIDCAALTTKPKIELSAKKHQRAIGEGPAISLLEQSNVSKTKSGFDQLPLMRNMRVPQPKVRPNS</sequence>
<organism evidence="1 2">
    <name type="scientific">Mycena metata</name>
    <dbReference type="NCBI Taxonomy" id="1033252"/>
    <lineage>
        <taxon>Eukaryota</taxon>
        <taxon>Fungi</taxon>
        <taxon>Dikarya</taxon>
        <taxon>Basidiomycota</taxon>
        <taxon>Agaricomycotina</taxon>
        <taxon>Agaricomycetes</taxon>
        <taxon>Agaricomycetidae</taxon>
        <taxon>Agaricales</taxon>
        <taxon>Marasmiineae</taxon>
        <taxon>Mycenaceae</taxon>
        <taxon>Mycena</taxon>
    </lineage>
</organism>
<comment type="caution">
    <text evidence="1">The sequence shown here is derived from an EMBL/GenBank/DDBJ whole genome shotgun (WGS) entry which is preliminary data.</text>
</comment>
<gene>
    <name evidence="1" type="ORF">B0H16DRAFT_1476858</name>
</gene>